<keyword evidence="4" id="KW-0547">Nucleotide-binding</keyword>
<protein>
    <submittedName>
        <fullName evidence="7">Glutamine ABC transporter ATP-binding protein</fullName>
    </submittedName>
</protein>
<accession>A0AA91DN76</accession>
<dbReference type="InterPro" id="IPR050086">
    <property type="entry name" value="MetN_ABC_transporter-like"/>
</dbReference>
<dbReference type="InterPro" id="IPR017871">
    <property type="entry name" value="ABC_transporter-like_CS"/>
</dbReference>
<dbReference type="PANTHER" id="PTHR43166:SF4">
    <property type="entry name" value="PHOSPHONATES IMPORT ATP-BINDING PROTEIN PHNC"/>
    <property type="match status" value="1"/>
</dbReference>
<evidence type="ECO:0000256" key="2">
    <source>
        <dbReference type="ARBA" id="ARBA00022448"/>
    </source>
</evidence>
<dbReference type="Pfam" id="PF00005">
    <property type="entry name" value="ABC_tran"/>
    <property type="match status" value="1"/>
</dbReference>
<name>A0AA91DN76_VARPD</name>
<proteinExistence type="inferred from homology"/>
<evidence type="ECO:0000313" key="8">
    <source>
        <dbReference type="Proteomes" id="UP000077852"/>
    </source>
</evidence>
<dbReference type="PROSITE" id="PS50893">
    <property type="entry name" value="ABC_TRANSPORTER_2"/>
    <property type="match status" value="1"/>
</dbReference>
<sequence length="255" mass="28017">MAIQIGETAAPIISMTDVQKWYGSYQALTNINFQVKTGERIVLCGPSGSGKSTLVRCINQLERVQKGRIVVDGIEVTSGSTKNVDAVRQEVGMVFQQFNLFPHLTVLQNCILSPMKTKKVSKSMAEEKAMKHLQAVRIADQAYKYPAQLSGGQQQRVAIARALCMDPKIMLFDEPTSALDPEMVKEVLDTMIGLADGGVTMICVTHEMGFAQAVADRVIFMAAGEIVEEAPPQEFFSAPKHERTRAFLGQILSKH</sequence>
<evidence type="ECO:0000256" key="3">
    <source>
        <dbReference type="ARBA" id="ARBA00022475"/>
    </source>
</evidence>
<dbReference type="PROSITE" id="PS00211">
    <property type="entry name" value="ABC_TRANSPORTER_1"/>
    <property type="match status" value="1"/>
</dbReference>
<gene>
    <name evidence="7" type="primary">glnQ</name>
    <name evidence="7" type="ORF">A3K87_21000</name>
</gene>
<dbReference type="RefSeq" id="WP_081269363.1">
    <property type="nucleotide sequence ID" value="NZ_LVHG01000056.1"/>
</dbReference>
<keyword evidence="2" id="KW-0813">Transport</keyword>
<feature type="domain" description="ABC transporter" evidence="6">
    <location>
        <begin position="13"/>
        <end position="248"/>
    </location>
</feature>
<dbReference type="GO" id="GO:0016887">
    <property type="term" value="F:ATP hydrolysis activity"/>
    <property type="evidence" value="ECO:0007669"/>
    <property type="project" value="InterPro"/>
</dbReference>
<dbReference type="InterPro" id="IPR030679">
    <property type="entry name" value="ABC_ATPase_HisP-typ"/>
</dbReference>
<dbReference type="PIRSF" id="PIRSF039085">
    <property type="entry name" value="ABC_ATPase_HisP"/>
    <property type="match status" value="1"/>
</dbReference>
<evidence type="ECO:0000256" key="1">
    <source>
        <dbReference type="ARBA" id="ARBA00005417"/>
    </source>
</evidence>
<dbReference type="AlphaFoldDB" id="A0AA91DN76"/>
<dbReference type="SUPFAM" id="SSF52540">
    <property type="entry name" value="P-loop containing nucleoside triphosphate hydrolases"/>
    <property type="match status" value="1"/>
</dbReference>
<dbReference type="InterPro" id="IPR003593">
    <property type="entry name" value="AAA+_ATPase"/>
</dbReference>
<comment type="similarity">
    <text evidence="1">Belongs to the ABC transporter superfamily.</text>
</comment>
<dbReference type="Gene3D" id="3.40.50.300">
    <property type="entry name" value="P-loop containing nucleotide triphosphate hydrolases"/>
    <property type="match status" value="1"/>
</dbReference>
<keyword evidence="5 7" id="KW-0067">ATP-binding</keyword>
<reference evidence="7 8" key="1">
    <citation type="submission" date="2016-03" db="EMBL/GenBank/DDBJ databases">
        <title>Genome sequence of Variovorax paradoxus KB5.</title>
        <authorList>
            <person name="Jeong H."/>
            <person name="Hong C.E."/>
            <person name="Jo S.H."/>
            <person name="Park J.M."/>
        </authorList>
    </citation>
    <scope>NUCLEOTIDE SEQUENCE [LARGE SCALE GENOMIC DNA]</scope>
    <source>
        <strain evidence="7 8">KB5</strain>
    </source>
</reference>
<organism evidence="7 8">
    <name type="scientific">Variovorax paradoxus</name>
    <dbReference type="NCBI Taxonomy" id="34073"/>
    <lineage>
        <taxon>Bacteria</taxon>
        <taxon>Pseudomonadati</taxon>
        <taxon>Pseudomonadota</taxon>
        <taxon>Betaproteobacteria</taxon>
        <taxon>Burkholderiales</taxon>
        <taxon>Comamonadaceae</taxon>
        <taxon>Variovorax</taxon>
    </lineage>
</organism>
<dbReference type="SMART" id="SM00382">
    <property type="entry name" value="AAA"/>
    <property type="match status" value="1"/>
</dbReference>
<evidence type="ECO:0000256" key="5">
    <source>
        <dbReference type="ARBA" id="ARBA00022840"/>
    </source>
</evidence>
<dbReference type="GO" id="GO:0005524">
    <property type="term" value="F:ATP binding"/>
    <property type="evidence" value="ECO:0007669"/>
    <property type="project" value="UniProtKB-KW"/>
</dbReference>
<comment type="caution">
    <text evidence="7">The sequence shown here is derived from an EMBL/GenBank/DDBJ whole genome shotgun (WGS) entry which is preliminary data.</text>
</comment>
<evidence type="ECO:0000256" key="4">
    <source>
        <dbReference type="ARBA" id="ARBA00022741"/>
    </source>
</evidence>
<dbReference type="EMBL" id="LVHG01000056">
    <property type="protein sequence ID" value="OAK61541.1"/>
    <property type="molecule type" value="Genomic_DNA"/>
</dbReference>
<keyword evidence="3" id="KW-0472">Membrane</keyword>
<dbReference type="GO" id="GO:0015424">
    <property type="term" value="F:ABC-type amino acid transporter activity"/>
    <property type="evidence" value="ECO:0007669"/>
    <property type="project" value="InterPro"/>
</dbReference>
<dbReference type="FunFam" id="3.40.50.300:FF:000020">
    <property type="entry name" value="Amino acid ABC transporter ATP-binding component"/>
    <property type="match status" value="1"/>
</dbReference>
<dbReference type="PANTHER" id="PTHR43166">
    <property type="entry name" value="AMINO ACID IMPORT ATP-BINDING PROTEIN"/>
    <property type="match status" value="1"/>
</dbReference>
<evidence type="ECO:0000313" key="7">
    <source>
        <dbReference type="EMBL" id="OAK61541.1"/>
    </source>
</evidence>
<dbReference type="InterPro" id="IPR003439">
    <property type="entry name" value="ABC_transporter-like_ATP-bd"/>
</dbReference>
<dbReference type="Proteomes" id="UP000077852">
    <property type="component" value="Unassembled WGS sequence"/>
</dbReference>
<dbReference type="InterPro" id="IPR027417">
    <property type="entry name" value="P-loop_NTPase"/>
</dbReference>
<evidence type="ECO:0000259" key="6">
    <source>
        <dbReference type="PROSITE" id="PS50893"/>
    </source>
</evidence>
<keyword evidence="3" id="KW-1003">Cell membrane</keyword>
<dbReference type="CDD" id="cd03262">
    <property type="entry name" value="ABC_HisP_GlnQ"/>
    <property type="match status" value="1"/>
</dbReference>